<dbReference type="RefSeq" id="XP_062653841.1">
    <property type="nucleotide sequence ID" value="XM_062808539.1"/>
</dbReference>
<organism evidence="2 3">
    <name type="scientific">Chaetomium fimeti</name>
    <dbReference type="NCBI Taxonomy" id="1854472"/>
    <lineage>
        <taxon>Eukaryota</taxon>
        <taxon>Fungi</taxon>
        <taxon>Dikarya</taxon>
        <taxon>Ascomycota</taxon>
        <taxon>Pezizomycotina</taxon>
        <taxon>Sordariomycetes</taxon>
        <taxon>Sordariomycetidae</taxon>
        <taxon>Sordariales</taxon>
        <taxon>Chaetomiaceae</taxon>
        <taxon>Chaetomium</taxon>
    </lineage>
</organism>
<evidence type="ECO:0008006" key="4">
    <source>
        <dbReference type="Google" id="ProtNLM"/>
    </source>
</evidence>
<proteinExistence type="predicted"/>
<accession>A0AAE0LM77</accession>
<feature type="chain" id="PRO_5042103373" description="Secreted protein" evidence="1">
    <location>
        <begin position="25"/>
        <end position="285"/>
    </location>
</feature>
<dbReference type="AlphaFoldDB" id="A0AAE0LM77"/>
<evidence type="ECO:0000256" key="1">
    <source>
        <dbReference type="SAM" id="SignalP"/>
    </source>
</evidence>
<evidence type="ECO:0000313" key="3">
    <source>
        <dbReference type="Proteomes" id="UP001278766"/>
    </source>
</evidence>
<evidence type="ECO:0000313" key="2">
    <source>
        <dbReference type="EMBL" id="KAK3290327.1"/>
    </source>
</evidence>
<sequence>MCSGFSTVLRIIYLLVNCAAPAGGVDRPLSSHCNPDIHSTALKQRHAVSQFDSFPAAPIGTRSAFRCAVLADLQQNTLPSPCCRGKTRAPTRERTSVHHDRRRCLPARFPAEWAASRRPGKSKVHEFGRPDLNSEIQPTPSLIADQGHPELNSATCRTLQGEVVLSLRSVACTANPETSNQVPLPATRGASASGYLADGPIDEFAPKQQHQPGTVCLARTTRQVLSTSICCVGLRPMGRDCPDRSGPPRRPASSPRSPLLFMCVNPIHETRNTEAWPYQKPAPPN</sequence>
<keyword evidence="3" id="KW-1185">Reference proteome</keyword>
<dbReference type="EMBL" id="JAUEPN010000014">
    <property type="protein sequence ID" value="KAK3290327.1"/>
    <property type="molecule type" value="Genomic_DNA"/>
</dbReference>
<feature type="signal peptide" evidence="1">
    <location>
        <begin position="1"/>
        <end position="24"/>
    </location>
</feature>
<dbReference type="GeneID" id="87845487"/>
<name>A0AAE0LM77_9PEZI</name>
<reference evidence="2" key="1">
    <citation type="journal article" date="2023" name="Mol. Phylogenet. Evol.">
        <title>Genome-scale phylogeny and comparative genomics of the fungal order Sordariales.</title>
        <authorList>
            <person name="Hensen N."/>
            <person name="Bonometti L."/>
            <person name="Westerberg I."/>
            <person name="Brannstrom I.O."/>
            <person name="Guillou S."/>
            <person name="Cros-Aarteil S."/>
            <person name="Calhoun S."/>
            <person name="Haridas S."/>
            <person name="Kuo A."/>
            <person name="Mondo S."/>
            <person name="Pangilinan J."/>
            <person name="Riley R."/>
            <person name="LaButti K."/>
            <person name="Andreopoulos B."/>
            <person name="Lipzen A."/>
            <person name="Chen C."/>
            <person name="Yan M."/>
            <person name="Daum C."/>
            <person name="Ng V."/>
            <person name="Clum A."/>
            <person name="Steindorff A."/>
            <person name="Ohm R.A."/>
            <person name="Martin F."/>
            <person name="Silar P."/>
            <person name="Natvig D.O."/>
            <person name="Lalanne C."/>
            <person name="Gautier V."/>
            <person name="Ament-Velasquez S.L."/>
            <person name="Kruys A."/>
            <person name="Hutchinson M.I."/>
            <person name="Powell A.J."/>
            <person name="Barry K."/>
            <person name="Miller A.N."/>
            <person name="Grigoriev I.V."/>
            <person name="Debuchy R."/>
            <person name="Gladieux P."/>
            <person name="Hiltunen Thoren M."/>
            <person name="Johannesson H."/>
        </authorList>
    </citation>
    <scope>NUCLEOTIDE SEQUENCE</scope>
    <source>
        <strain evidence="2">CBS 168.71</strain>
    </source>
</reference>
<keyword evidence="1" id="KW-0732">Signal</keyword>
<dbReference type="Proteomes" id="UP001278766">
    <property type="component" value="Unassembled WGS sequence"/>
</dbReference>
<comment type="caution">
    <text evidence="2">The sequence shown here is derived from an EMBL/GenBank/DDBJ whole genome shotgun (WGS) entry which is preliminary data.</text>
</comment>
<protein>
    <recommendedName>
        <fullName evidence="4">Secreted protein</fullName>
    </recommendedName>
</protein>
<reference evidence="2" key="2">
    <citation type="submission" date="2023-06" db="EMBL/GenBank/DDBJ databases">
        <authorList>
            <consortium name="Lawrence Berkeley National Laboratory"/>
            <person name="Haridas S."/>
            <person name="Hensen N."/>
            <person name="Bonometti L."/>
            <person name="Westerberg I."/>
            <person name="Brannstrom I.O."/>
            <person name="Guillou S."/>
            <person name="Cros-Aarteil S."/>
            <person name="Calhoun S."/>
            <person name="Kuo A."/>
            <person name="Mondo S."/>
            <person name="Pangilinan J."/>
            <person name="Riley R."/>
            <person name="Labutti K."/>
            <person name="Andreopoulos B."/>
            <person name="Lipzen A."/>
            <person name="Chen C."/>
            <person name="Yanf M."/>
            <person name="Daum C."/>
            <person name="Ng V."/>
            <person name="Clum A."/>
            <person name="Steindorff A."/>
            <person name="Ohm R."/>
            <person name="Martin F."/>
            <person name="Silar P."/>
            <person name="Natvig D."/>
            <person name="Lalanne C."/>
            <person name="Gautier V."/>
            <person name="Ament-Velasquez S.L."/>
            <person name="Kruys A."/>
            <person name="Hutchinson M.I."/>
            <person name="Powell A.J."/>
            <person name="Barry K."/>
            <person name="Miller A.N."/>
            <person name="Grigoriev I.V."/>
            <person name="Debuchy R."/>
            <person name="Gladieux P."/>
            <person name="Thoren M.H."/>
            <person name="Johannesson H."/>
        </authorList>
    </citation>
    <scope>NUCLEOTIDE SEQUENCE</scope>
    <source>
        <strain evidence="2">CBS 168.71</strain>
    </source>
</reference>
<gene>
    <name evidence="2" type="ORF">B0H64DRAFT_63126</name>
</gene>